<dbReference type="Proteomes" id="UP000268313">
    <property type="component" value="Unassembled WGS sequence"/>
</dbReference>
<keyword evidence="1" id="KW-1133">Transmembrane helix</keyword>
<evidence type="ECO:0000313" key="2">
    <source>
        <dbReference type="EMBL" id="RKG99792.1"/>
    </source>
</evidence>
<gene>
    <name evidence="2" type="ORF">D7X32_25410</name>
</gene>
<feature type="transmembrane region" description="Helical" evidence="1">
    <location>
        <begin position="223"/>
        <end position="244"/>
    </location>
</feature>
<proteinExistence type="predicted"/>
<feature type="transmembrane region" description="Helical" evidence="1">
    <location>
        <begin position="100"/>
        <end position="120"/>
    </location>
</feature>
<evidence type="ECO:0000313" key="3">
    <source>
        <dbReference type="Proteomes" id="UP000268313"/>
    </source>
</evidence>
<feature type="transmembrane region" description="Helical" evidence="1">
    <location>
        <begin position="179"/>
        <end position="196"/>
    </location>
</feature>
<feature type="transmembrane region" description="Helical" evidence="1">
    <location>
        <begin position="58"/>
        <end position="79"/>
    </location>
</feature>
<feature type="transmembrane region" description="Helical" evidence="1">
    <location>
        <begin position="323"/>
        <end position="344"/>
    </location>
</feature>
<dbReference type="EMBL" id="RAWE01000106">
    <property type="protein sequence ID" value="RKG99792.1"/>
    <property type="molecule type" value="Genomic_DNA"/>
</dbReference>
<accession>A0A3A8JV72</accession>
<feature type="transmembrane region" description="Helical" evidence="1">
    <location>
        <begin position="21"/>
        <end position="38"/>
    </location>
</feature>
<feature type="transmembrane region" description="Helical" evidence="1">
    <location>
        <begin position="264"/>
        <end position="284"/>
    </location>
</feature>
<name>A0A3A8JV72_9BACT</name>
<feature type="transmembrane region" description="Helical" evidence="1">
    <location>
        <begin position="296"/>
        <end position="317"/>
    </location>
</feature>
<protein>
    <recommendedName>
        <fullName evidence="4">DMT family transporter</fullName>
    </recommendedName>
</protein>
<keyword evidence="1" id="KW-0812">Transmembrane</keyword>
<keyword evidence="1" id="KW-0472">Membrane</keyword>
<evidence type="ECO:0008006" key="4">
    <source>
        <dbReference type="Google" id="ProtNLM"/>
    </source>
</evidence>
<feature type="transmembrane region" description="Helical" evidence="1">
    <location>
        <begin position="126"/>
        <end position="147"/>
    </location>
</feature>
<evidence type="ECO:0000256" key="1">
    <source>
        <dbReference type="SAM" id="Phobius"/>
    </source>
</evidence>
<feature type="transmembrane region" description="Helical" evidence="1">
    <location>
        <begin position="154"/>
        <end position="173"/>
    </location>
</feature>
<sequence length="362" mass="37589">MLPALRGADPVSAPREAPVSIGWFALGYFACYLPYSALTKALSLGALPGMSAGLPGFVLLPSTALATLVGMFTYLWWSGGFRHAGRRRFGPVELPWPGRWTFLSGLCTTGIIATTTLAYTFDGTSIVFMMLLMRGGVLVLAPLVDLLGGRHVAWPSRVALGLSLAALLVAAGPGTDPRLSLAAGLDWAVYVASYFVRLRFMSRLAKNHVPGARERYFVEEQMVAAPALVVLLALWAWADVGGAAALLREGFTGMFTRPTLPVELAVGLLSQGSGIFGGLVLLDARENSFTVPINRASSVFAGVGATFVLSVWLGLPGVGVRELAGAALVTVAVAALAVPGVLAARAAPKAAPGAAVGGTDAR</sequence>
<organism evidence="2 3">
    <name type="scientific">Corallococcus carmarthensis</name>
    <dbReference type="NCBI Taxonomy" id="2316728"/>
    <lineage>
        <taxon>Bacteria</taxon>
        <taxon>Pseudomonadati</taxon>
        <taxon>Myxococcota</taxon>
        <taxon>Myxococcia</taxon>
        <taxon>Myxococcales</taxon>
        <taxon>Cystobacterineae</taxon>
        <taxon>Myxococcaceae</taxon>
        <taxon>Corallococcus</taxon>
    </lineage>
</organism>
<comment type="caution">
    <text evidence="2">The sequence shown here is derived from an EMBL/GenBank/DDBJ whole genome shotgun (WGS) entry which is preliminary data.</text>
</comment>
<reference evidence="3" key="1">
    <citation type="submission" date="2018-09" db="EMBL/GenBank/DDBJ databases">
        <authorList>
            <person name="Livingstone P.G."/>
            <person name="Whitworth D.E."/>
        </authorList>
    </citation>
    <scope>NUCLEOTIDE SEQUENCE [LARGE SCALE GENOMIC DNA]</scope>
    <source>
        <strain evidence="3">CA043D</strain>
    </source>
</reference>
<dbReference type="AlphaFoldDB" id="A0A3A8JV72"/>
<dbReference type="RefSeq" id="WP_120605156.1">
    <property type="nucleotide sequence ID" value="NZ_JABFJX010000079.1"/>
</dbReference>
<keyword evidence="3" id="KW-1185">Reference proteome</keyword>
<dbReference type="OrthoDB" id="3660737at2"/>